<dbReference type="Gene3D" id="2.170.270.10">
    <property type="entry name" value="SET domain"/>
    <property type="match status" value="1"/>
</dbReference>
<feature type="domain" description="SET" evidence="2">
    <location>
        <begin position="172"/>
        <end position="243"/>
    </location>
</feature>
<dbReference type="SUPFAM" id="SSF82199">
    <property type="entry name" value="SET domain"/>
    <property type="match status" value="1"/>
</dbReference>
<gene>
    <name evidence="3" type="ORF">GN244_ATG10467</name>
</gene>
<keyword evidence="4" id="KW-1185">Reference proteome</keyword>
<reference evidence="3" key="1">
    <citation type="submission" date="2020-04" db="EMBL/GenBank/DDBJ databases">
        <title>Hybrid Assembly of Korean Phytophthora infestans isolates.</title>
        <authorList>
            <person name="Prokchorchik M."/>
            <person name="Lee Y."/>
            <person name="Seo J."/>
            <person name="Cho J.-H."/>
            <person name="Park Y.-E."/>
            <person name="Jang D.-C."/>
            <person name="Im J.-S."/>
            <person name="Choi J.-G."/>
            <person name="Park H.-J."/>
            <person name="Lee G.-B."/>
            <person name="Lee Y.-G."/>
            <person name="Hong S.-Y."/>
            <person name="Cho K."/>
            <person name="Sohn K.H."/>
        </authorList>
    </citation>
    <scope>NUCLEOTIDE SEQUENCE</scope>
    <source>
        <strain evidence="3">KR_1_A1</strain>
    </source>
</reference>
<evidence type="ECO:0000313" key="3">
    <source>
        <dbReference type="EMBL" id="KAF4037425.1"/>
    </source>
</evidence>
<evidence type="ECO:0000259" key="2">
    <source>
        <dbReference type="Pfam" id="PF00856"/>
    </source>
</evidence>
<organism evidence="3 4">
    <name type="scientific">Phytophthora infestans</name>
    <name type="common">Potato late blight agent</name>
    <name type="synonym">Botrytis infestans</name>
    <dbReference type="NCBI Taxonomy" id="4787"/>
    <lineage>
        <taxon>Eukaryota</taxon>
        <taxon>Sar</taxon>
        <taxon>Stramenopiles</taxon>
        <taxon>Oomycota</taxon>
        <taxon>Peronosporomycetes</taxon>
        <taxon>Peronosporales</taxon>
        <taxon>Peronosporaceae</taxon>
        <taxon>Phytophthora</taxon>
    </lineage>
</organism>
<dbReference type="InterPro" id="IPR046341">
    <property type="entry name" value="SET_dom_sf"/>
</dbReference>
<dbReference type="Pfam" id="PF00856">
    <property type="entry name" value="SET"/>
    <property type="match status" value="1"/>
</dbReference>
<evidence type="ECO:0000313" key="4">
    <source>
        <dbReference type="Proteomes" id="UP000602510"/>
    </source>
</evidence>
<name>A0A833T1P3_PHYIN</name>
<comment type="caution">
    <text evidence="3">The sequence shown here is derived from an EMBL/GenBank/DDBJ whole genome shotgun (WGS) entry which is preliminary data.</text>
</comment>
<protein>
    <recommendedName>
        <fullName evidence="2">SET domain-containing protein</fullName>
    </recommendedName>
</protein>
<accession>A0A833T1P3</accession>
<sequence>MKQELLEKAEETVKEILTYSERAKRGKKQKARLNPYGVQKSRKMKHRKQRKPVRDSARVYNARTMKAMLAKAYLLVPGVREALEEFRRHLSGYAIDPPPPEVIVIDDEEIDLWPEGVDFITECTNEEEIKFEDLTDLGPCECERYCFRDTCTNALAGVLCLELVTRDGAGSRVRATAVISAGSFFGEYTGRLTTEDLENEKGPRNKYALGLQLKSTRRKGVFIDAAHITRMMNHSCDATCQFFLGLEPPSSEGSSRGEAWDW</sequence>
<dbReference type="Proteomes" id="UP000602510">
    <property type="component" value="Unassembled WGS sequence"/>
</dbReference>
<dbReference type="EMBL" id="WSZM01000239">
    <property type="protein sequence ID" value="KAF4037425.1"/>
    <property type="molecule type" value="Genomic_DNA"/>
</dbReference>
<proteinExistence type="predicted"/>
<dbReference type="InterPro" id="IPR001214">
    <property type="entry name" value="SET_dom"/>
</dbReference>
<feature type="region of interest" description="Disordered" evidence="1">
    <location>
        <begin position="24"/>
        <end position="55"/>
    </location>
</feature>
<feature type="compositionally biased region" description="Basic residues" evidence="1">
    <location>
        <begin position="40"/>
        <end position="51"/>
    </location>
</feature>
<dbReference type="AlphaFoldDB" id="A0A833T1P3"/>
<evidence type="ECO:0000256" key="1">
    <source>
        <dbReference type="SAM" id="MobiDB-lite"/>
    </source>
</evidence>